<gene>
    <name evidence="4" type="ORF">LPTSP4_00440</name>
</gene>
<dbReference type="GO" id="GO:0000160">
    <property type="term" value="P:phosphorelay signal transduction system"/>
    <property type="evidence" value="ECO:0007669"/>
    <property type="project" value="InterPro"/>
</dbReference>
<dbReference type="InterPro" id="IPR001789">
    <property type="entry name" value="Sig_transdc_resp-reg_receiver"/>
</dbReference>
<dbReference type="RefSeq" id="WP_108972462.1">
    <property type="nucleotide sequence ID" value="NZ_BFBB01000001.1"/>
</dbReference>
<dbReference type="SUPFAM" id="SSF52172">
    <property type="entry name" value="CheY-like"/>
    <property type="match status" value="1"/>
</dbReference>
<dbReference type="InterPro" id="IPR050595">
    <property type="entry name" value="Bact_response_regulator"/>
</dbReference>
<accession>A0A2P2DVA9</accession>
<feature type="modified residue" description="4-aspartylphosphate" evidence="2">
    <location>
        <position position="61"/>
    </location>
</feature>
<proteinExistence type="predicted"/>
<evidence type="ECO:0000256" key="1">
    <source>
        <dbReference type="ARBA" id="ARBA00022553"/>
    </source>
</evidence>
<dbReference type="SMART" id="SM00448">
    <property type="entry name" value="REC"/>
    <property type="match status" value="1"/>
</dbReference>
<name>A0A2P2DVA9_9LEPT</name>
<dbReference type="Pfam" id="PF00072">
    <property type="entry name" value="Response_reg"/>
    <property type="match status" value="1"/>
</dbReference>
<evidence type="ECO:0000256" key="2">
    <source>
        <dbReference type="PROSITE-ProRule" id="PRU00169"/>
    </source>
</evidence>
<dbReference type="EMBL" id="BFBB01000001">
    <property type="protein sequence ID" value="GBF48545.1"/>
    <property type="molecule type" value="Genomic_DNA"/>
</dbReference>
<keyword evidence="1 2" id="KW-0597">Phosphoprotein</keyword>
<organism evidence="4 5">
    <name type="scientific">Leptospira ryugenii</name>
    <dbReference type="NCBI Taxonomy" id="1917863"/>
    <lineage>
        <taxon>Bacteria</taxon>
        <taxon>Pseudomonadati</taxon>
        <taxon>Spirochaetota</taxon>
        <taxon>Spirochaetia</taxon>
        <taxon>Leptospirales</taxon>
        <taxon>Leptospiraceae</taxon>
        <taxon>Leptospira</taxon>
    </lineage>
</organism>
<sequence length="133" mass="15226">MNYILCVDDDPTALTIQTILFKQLQFGSQTITKRNGQEALDYYEQIVNGARAFVPDLIFLDLNMPILDGWGFLEIFNQKYYKQFPDSKVYILSSSVDPSDKKNAELYPFVQSFISKPLTKESISKIKEGKSPI</sequence>
<keyword evidence="5" id="KW-1185">Reference proteome</keyword>
<dbReference type="PROSITE" id="PS50110">
    <property type="entry name" value="RESPONSE_REGULATORY"/>
    <property type="match status" value="1"/>
</dbReference>
<comment type="caution">
    <text evidence="4">The sequence shown here is derived from an EMBL/GenBank/DDBJ whole genome shotgun (WGS) entry which is preliminary data.</text>
</comment>
<dbReference type="PANTHER" id="PTHR44591:SF3">
    <property type="entry name" value="RESPONSE REGULATORY DOMAIN-CONTAINING PROTEIN"/>
    <property type="match status" value="1"/>
</dbReference>
<dbReference type="Gene3D" id="3.40.50.2300">
    <property type="match status" value="1"/>
</dbReference>
<dbReference type="InterPro" id="IPR011006">
    <property type="entry name" value="CheY-like_superfamily"/>
</dbReference>
<evidence type="ECO:0000313" key="4">
    <source>
        <dbReference type="EMBL" id="GBF48545.1"/>
    </source>
</evidence>
<evidence type="ECO:0000259" key="3">
    <source>
        <dbReference type="PROSITE" id="PS50110"/>
    </source>
</evidence>
<evidence type="ECO:0000313" key="5">
    <source>
        <dbReference type="Proteomes" id="UP000245133"/>
    </source>
</evidence>
<feature type="domain" description="Response regulatory" evidence="3">
    <location>
        <begin position="3"/>
        <end position="131"/>
    </location>
</feature>
<protein>
    <submittedName>
        <fullName evidence="4">Response regulator receiver protein</fullName>
    </submittedName>
</protein>
<dbReference type="AlphaFoldDB" id="A0A2P2DVA9"/>
<dbReference type="OrthoDB" id="9759232at2"/>
<reference evidence="4 5" key="1">
    <citation type="submission" date="2018-02" db="EMBL/GenBank/DDBJ databases">
        <title>Novel Leptospira species isolated from soil and water in Japan.</title>
        <authorList>
            <person name="Nakao R."/>
            <person name="Masuzawa T."/>
        </authorList>
    </citation>
    <scope>NUCLEOTIDE SEQUENCE [LARGE SCALE GENOMIC DNA]</scope>
    <source>
        <strain evidence="4 5">YH101</strain>
    </source>
</reference>
<dbReference type="PANTHER" id="PTHR44591">
    <property type="entry name" value="STRESS RESPONSE REGULATOR PROTEIN 1"/>
    <property type="match status" value="1"/>
</dbReference>
<dbReference type="Proteomes" id="UP000245133">
    <property type="component" value="Unassembled WGS sequence"/>
</dbReference>